<organism evidence="2 3">
    <name type="scientific">Bosea spartocytisi</name>
    <dbReference type="NCBI Taxonomy" id="2773451"/>
    <lineage>
        <taxon>Bacteria</taxon>
        <taxon>Pseudomonadati</taxon>
        <taxon>Pseudomonadota</taxon>
        <taxon>Alphaproteobacteria</taxon>
        <taxon>Hyphomicrobiales</taxon>
        <taxon>Boseaceae</taxon>
        <taxon>Bosea</taxon>
    </lineage>
</organism>
<name>A0A927ED08_9HYPH</name>
<gene>
    <name evidence="2" type="ORF">IED13_23575</name>
</gene>
<dbReference type="Proteomes" id="UP000619295">
    <property type="component" value="Unassembled WGS sequence"/>
</dbReference>
<dbReference type="SUPFAM" id="SSF52821">
    <property type="entry name" value="Rhodanese/Cell cycle control phosphatase"/>
    <property type="match status" value="1"/>
</dbReference>
<proteinExistence type="predicted"/>
<dbReference type="Pfam" id="PF09828">
    <property type="entry name" value="ChrB_C"/>
    <property type="match status" value="1"/>
</dbReference>
<dbReference type="Gene3D" id="3.40.250.10">
    <property type="entry name" value="Rhodanese-like domain"/>
    <property type="match status" value="1"/>
</dbReference>
<dbReference type="PROSITE" id="PS50206">
    <property type="entry name" value="RHODANESE_3"/>
    <property type="match status" value="1"/>
</dbReference>
<dbReference type="EMBL" id="JACXWY010000021">
    <property type="protein sequence ID" value="MBD3848687.1"/>
    <property type="molecule type" value="Genomic_DNA"/>
</dbReference>
<evidence type="ECO:0000259" key="1">
    <source>
        <dbReference type="PROSITE" id="PS50206"/>
    </source>
</evidence>
<dbReference type="SMART" id="SM00450">
    <property type="entry name" value="RHOD"/>
    <property type="match status" value="1"/>
</dbReference>
<feature type="domain" description="Rhodanese" evidence="1">
    <location>
        <begin position="18"/>
        <end position="108"/>
    </location>
</feature>
<comment type="caution">
    <text evidence="2">The sequence shown here is derived from an EMBL/GenBank/DDBJ whole genome shotgun (WGS) entry which is preliminary data.</text>
</comment>
<dbReference type="InterPro" id="IPR001763">
    <property type="entry name" value="Rhodanese-like_dom"/>
</dbReference>
<dbReference type="AlphaFoldDB" id="A0A927ED08"/>
<reference evidence="2" key="1">
    <citation type="submission" date="2020-09" db="EMBL/GenBank/DDBJ databases">
        <title>Bosea spartocytisi sp. nov. a root nodule endophyte of Spartocytisus supranubius in the high mountain ecosystem fo the Teide National Park (Canary Islands, Spain).</title>
        <authorList>
            <person name="Pulido-Suarez L."/>
            <person name="Peix A."/>
            <person name="Igual J.M."/>
            <person name="Socas-Perez N."/>
            <person name="Velazquez E."/>
            <person name="Flores-Felix J.D."/>
            <person name="Leon-Barrios M."/>
        </authorList>
    </citation>
    <scope>NUCLEOTIDE SEQUENCE</scope>
    <source>
        <strain evidence="2">SSUT16</strain>
    </source>
</reference>
<sequence length="277" mass="30356">MSSNEQITVAQLSRLVGRPDAPAIIDVRIDEDFAADPVLLPTATRRDYRAVADWASDYADQQQVIVVCHRGLKLSEGVAAWLRQAGIAAESLEGGHLAWRQAGGLTVLPAHLPPAGPSGGSVWVTRARPKIDRIACPWLIRRFVDRKAVFLFVAATEVEAVAERFGATPFDVEGVFWSHRGPRCTFDVMIEEFGLASPALDRLARIVRAADTATLDAEPQAAGLLAASLGLSRMFKHDLEQLDAGMLLYDAFHRWSRDASEETHNWPSARPVSEPRS</sequence>
<accession>A0A927ED08</accession>
<evidence type="ECO:0000313" key="3">
    <source>
        <dbReference type="Proteomes" id="UP000619295"/>
    </source>
</evidence>
<dbReference type="InterPro" id="IPR018634">
    <property type="entry name" value="ChrB_C"/>
</dbReference>
<evidence type="ECO:0000313" key="2">
    <source>
        <dbReference type="EMBL" id="MBD3848687.1"/>
    </source>
</evidence>
<protein>
    <submittedName>
        <fullName evidence="2">Chromate resistance protein</fullName>
    </submittedName>
</protein>
<keyword evidence="3" id="KW-1185">Reference proteome</keyword>
<dbReference type="InterPro" id="IPR036873">
    <property type="entry name" value="Rhodanese-like_dom_sf"/>
</dbReference>
<dbReference type="RefSeq" id="WP_191125644.1">
    <property type="nucleotide sequence ID" value="NZ_JACXWY010000021.1"/>
</dbReference>